<keyword evidence="2" id="KW-1185">Reference proteome</keyword>
<gene>
    <name evidence="1" type="ORF">EC9_20880</name>
</gene>
<sequence>MVDYEPAAIPNRRLVSPKIVGEIPSRVLIGMPRSRFGLVKHNKLLPSTVTPLSY</sequence>
<dbReference type="KEGG" id="ruv:EC9_20880"/>
<evidence type="ECO:0000313" key="2">
    <source>
        <dbReference type="Proteomes" id="UP000319557"/>
    </source>
</evidence>
<protein>
    <submittedName>
        <fullName evidence="1">Uncharacterized protein</fullName>
    </submittedName>
</protein>
<evidence type="ECO:0000313" key="1">
    <source>
        <dbReference type="EMBL" id="QDS87905.1"/>
    </source>
</evidence>
<proteinExistence type="predicted"/>
<dbReference type="Proteomes" id="UP000319557">
    <property type="component" value="Chromosome"/>
</dbReference>
<reference evidence="1 2" key="1">
    <citation type="submission" date="2019-02" db="EMBL/GenBank/DDBJ databases">
        <title>Deep-cultivation of Planctomycetes and their phenomic and genomic characterization uncovers novel biology.</title>
        <authorList>
            <person name="Wiegand S."/>
            <person name="Jogler M."/>
            <person name="Boedeker C."/>
            <person name="Pinto D."/>
            <person name="Vollmers J."/>
            <person name="Rivas-Marin E."/>
            <person name="Kohn T."/>
            <person name="Peeters S.H."/>
            <person name="Heuer A."/>
            <person name="Rast P."/>
            <person name="Oberbeckmann S."/>
            <person name="Bunk B."/>
            <person name="Jeske O."/>
            <person name="Meyerdierks A."/>
            <person name="Storesund J.E."/>
            <person name="Kallscheuer N."/>
            <person name="Luecker S."/>
            <person name="Lage O.M."/>
            <person name="Pohl T."/>
            <person name="Merkel B.J."/>
            <person name="Hornburger P."/>
            <person name="Mueller R.-W."/>
            <person name="Bruemmer F."/>
            <person name="Labrenz M."/>
            <person name="Spormann A.M."/>
            <person name="Op den Camp H."/>
            <person name="Overmann J."/>
            <person name="Amann R."/>
            <person name="Jetten M.S.M."/>
            <person name="Mascher T."/>
            <person name="Medema M.H."/>
            <person name="Devos D.P."/>
            <person name="Kaster A.-K."/>
            <person name="Ovreas L."/>
            <person name="Rohde M."/>
            <person name="Galperin M.Y."/>
            <person name="Jogler C."/>
        </authorList>
    </citation>
    <scope>NUCLEOTIDE SEQUENCE [LARGE SCALE GENOMIC DNA]</scope>
    <source>
        <strain evidence="1 2">EC9</strain>
    </source>
</reference>
<organism evidence="1 2">
    <name type="scientific">Rosistilla ulvae</name>
    <dbReference type="NCBI Taxonomy" id="1930277"/>
    <lineage>
        <taxon>Bacteria</taxon>
        <taxon>Pseudomonadati</taxon>
        <taxon>Planctomycetota</taxon>
        <taxon>Planctomycetia</taxon>
        <taxon>Pirellulales</taxon>
        <taxon>Pirellulaceae</taxon>
        <taxon>Rosistilla</taxon>
    </lineage>
</organism>
<accession>A0A517LZ52</accession>
<dbReference type="EMBL" id="CP036261">
    <property type="protein sequence ID" value="QDS87905.1"/>
    <property type="molecule type" value="Genomic_DNA"/>
</dbReference>
<dbReference type="AlphaFoldDB" id="A0A517LZ52"/>
<name>A0A517LZ52_9BACT</name>